<protein>
    <recommendedName>
        <fullName evidence="2">Peptidase C1A papain C-terminal domain-containing protein</fullName>
    </recommendedName>
</protein>
<proteinExistence type="inferred from homology"/>
<dbReference type="AlphaFoldDB" id="A0A3B0QUU8"/>
<name>A0A3B0QUU8_9ZZZZ</name>
<accession>A0A3B0QUU8</accession>
<evidence type="ECO:0000313" key="3">
    <source>
        <dbReference type="EMBL" id="VAV85354.1"/>
    </source>
</evidence>
<dbReference type="Gene3D" id="3.90.70.10">
    <property type="entry name" value="Cysteine proteinases"/>
    <property type="match status" value="1"/>
</dbReference>
<sequence length="269" mass="30135">MFNDKKIAMQRSGEYTRILNCVKSEDQQNDWQLDQATESGLLDDTIEIPPSLDLREPWWRIRDQKDTGACVGFATADSVLRWHYTKKKLITEGTEVSPRFIWMANKETDTFTSYPSTFIESVGTQTKLALAIARKFGCALEDDLPMEGPLYSGSMQDFYYNAAKFRIVAYQNLGTDPQKWRYWIATKGPILTRLNVDSSWMNATGTGGELIGYDKPSARGGHAVAIVGYDKDGFIIRNSWGTDWGDAGFAYASNAYSAVAFTEAYGAVL</sequence>
<comment type="similarity">
    <text evidence="1">Belongs to the peptidase C1 family.</text>
</comment>
<dbReference type="PROSITE" id="PS00639">
    <property type="entry name" value="THIOL_PROTEASE_HIS"/>
    <property type="match status" value="1"/>
</dbReference>
<feature type="domain" description="Peptidase C1A papain C-terminal" evidence="2">
    <location>
        <begin position="48"/>
        <end position="262"/>
    </location>
</feature>
<dbReference type="Pfam" id="PF00112">
    <property type="entry name" value="Peptidase_C1"/>
    <property type="match status" value="1"/>
</dbReference>
<evidence type="ECO:0000256" key="1">
    <source>
        <dbReference type="ARBA" id="ARBA00008455"/>
    </source>
</evidence>
<reference evidence="3" key="1">
    <citation type="submission" date="2018-06" db="EMBL/GenBank/DDBJ databases">
        <authorList>
            <person name="Zhirakovskaya E."/>
        </authorList>
    </citation>
    <scope>NUCLEOTIDE SEQUENCE</scope>
</reference>
<dbReference type="EMBL" id="UOEA01000085">
    <property type="protein sequence ID" value="VAV85354.1"/>
    <property type="molecule type" value="Genomic_DNA"/>
</dbReference>
<dbReference type="SUPFAM" id="SSF54001">
    <property type="entry name" value="Cysteine proteinases"/>
    <property type="match status" value="1"/>
</dbReference>
<dbReference type="InterPro" id="IPR000668">
    <property type="entry name" value="Peptidase_C1A_C"/>
</dbReference>
<evidence type="ECO:0000259" key="2">
    <source>
        <dbReference type="SMART" id="SM00645"/>
    </source>
</evidence>
<dbReference type="InterPro" id="IPR025660">
    <property type="entry name" value="Pept_his_AS"/>
</dbReference>
<organism evidence="3">
    <name type="scientific">hydrothermal vent metagenome</name>
    <dbReference type="NCBI Taxonomy" id="652676"/>
    <lineage>
        <taxon>unclassified sequences</taxon>
        <taxon>metagenomes</taxon>
        <taxon>ecological metagenomes</taxon>
    </lineage>
</organism>
<dbReference type="InterPro" id="IPR013128">
    <property type="entry name" value="Peptidase_C1A"/>
</dbReference>
<dbReference type="InterPro" id="IPR038765">
    <property type="entry name" value="Papain-like_cys_pep_sf"/>
</dbReference>
<dbReference type="SMART" id="SM00645">
    <property type="entry name" value="Pept_C1"/>
    <property type="match status" value="1"/>
</dbReference>
<gene>
    <name evidence="3" type="ORF">MNBD_DELTA01-330</name>
</gene>
<dbReference type="CDD" id="cd02619">
    <property type="entry name" value="Peptidase_C1"/>
    <property type="match status" value="1"/>
</dbReference>
<dbReference type="GO" id="GO:0008234">
    <property type="term" value="F:cysteine-type peptidase activity"/>
    <property type="evidence" value="ECO:0007669"/>
    <property type="project" value="InterPro"/>
</dbReference>
<dbReference type="PANTHER" id="PTHR12411">
    <property type="entry name" value="CYSTEINE PROTEASE FAMILY C1-RELATED"/>
    <property type="match status" value="1"/>
</dbReference>
<dbReference type="GO" id="GO:0006508">
    <property type="term" value="P:proteolysis"/>
    <property type="evidence" value="ECO:0007669"/>
    <property type="project" value="InterPro"/>
</dbReference>